<reference evidence="2 3" key="1">
    <citation type="submission" date="2023-04" db="EMBL/GenBank/DDBJ databases">
        <title>Jannaschia ovalis sp. nov., a marine bacterium isolated from sea tidal flat.</title>
        <authorList>
            <person name="Kwon D.Y."/>
            <person name="Kim J.-J."/>
        </authorList>
    </citation>
    <scope>NUCLEOTIDE SEQUENCE [LARGE SCALE GENOMIC DNA]</scope>
    <source>
        <strain evidence="2 3">GRR-S6-38</strain>
    </source>
</reference>
<dbReference type="SUPFAM" id="SSF52540">
    <property type="entry name" value="P-loop containing nucleoside triphosphate hydrolases"/>
    <property type="match status" value="1"/>
</dbReference>
<evidence type="ECO:0000313" key="2">
    <source>
        <dbReference type="EMBL" id="WGH78047.1"/>
    </source>
</evidence>
<dbReference type="EMBL" id="CP122537">
    <property type="protein sequence ID" value="WGH78047.1"/>
    <property type="molecule type" value="Genomic_DNA"/>
</dbReference>
<feature type="region of interest" description="Disordered" evidence="1">
    <location>
        <begin position="289"/>
        <end position="330"/>
    </location>
</feature>
<evidence type="ECO:0000313" key="3">
    <source>
        <dbReference type="Proteomes" id="UP001243420"/>
    </source>
</evidence>
<sequence length="330" mass="35732">MPHLTRDPPVTLHLGAHRTATSSLQHLLERDAAPLARAGVAVWTPRRTRAGLLTGVLGDPGRQAASRDRAAHRAAGRVAMLRSEMAALGLTRLVLSEENALGGLRENLLMARLYPSAAPRLERLARAVPGIDRVCLAIRSPAAWWTSAFAFLMTRGFAPPDRATLEAIASARRGWRQVIEDVARVFPGAEVAVWEFEGIGQKPVEAFAALTGRPPRPGPVRPLNAALPLGALRARLRAEGCMTPLPERGGRYAPFPPDLGAALDARHAAEVTWLRDGADGLATYIDGAHEDARTGQREEATHDRRQRRYPAWAPRPLDEPGCGRVEGPRA</sequence>
<keyword evidence="3" id="KW-1185">Reference proteome</keyword>
<protein>
    <recommendedName>
        <fullName evidence="4">Sulfotransferase family protein</fullName>
    </recommendedName>
</protein>
<name>A0ABY8LBQ3_9RHOB</name>
<dbReference type="InterPro" id="IPR027417">
    <property type="entry name" value="P-loop_NTPase"/>
</dbReference>
<feature type="compositionally biased region" description="Basic and acidic residues" evidence="1">
    <location>
        <begin position="289"/>
        <end position="303"/>
    </location>
</feature>
<evidence type="ECO:0000256" key="1">
    <source>
        <dbReference type="SAM" id="MobiDB-lite"/>
    </source>
</evidence>
<organism evidence="2 3">
    <name type="scientific">Jannaschia ovalis</name>
    <dbReference type="NCBI Taxonomy" id="3038773"/>
    <lineage>
        <taxon>Bacteria</taxon>
        <taxon>Pseudomonadati</taxon>
        <taxon>Pseudomonadota</taxon>
        <taxon>Alphaproteobacteria</taxon>
        <taxon>Rhodobacterales</taxon>
        <taxon>Roseobacteraceae</taxon>
        <taxon>Jannaschia</taxon>
    </lineage>
</organism>
<gene>
    <name evidence="2" type="ORF">P8627_13550</name>
</gene>
<dbReference type="RefSeq" id="WP_279964727.1">
    <property type="nucleotide sequence ID" value="NZ_CP122537.1"/>
</dbReference>
<accession>A0ABY8LBQ3</accession>
<dbReference type="Proteomes" id="UP001243420">
    <property type="component" value="Chromosome"/>
</dbReference>
<proteinExistence type="predicted"/>
<evidence type="ECO:0008006" key="4">
    <source>
        <dbReference type="Google" id="ProtNLM"/>
    </source>
</evidence>